<accession>A0ABR1RCC2</accession>
<gene>
    <name evidence="6" type="ORF">PG991_010765</name>
</gene>
<dbReference type="Proteomes" id="UP001396898">
    <property type="component" value="Unassembled WGS sequence"/>
</dbReference>
<evidence type="ECO:0000256" key="3">
    <source>
        <dbReference type="ARBA" id="ARBA00022827"/>
    </source>
</evidence>
<keyword evidence="4" id="KW-0560">Oxidoreductase</keyword>
<evidence type="ECO:0000256" key="1">
    <source>
        <dbReference type="ARBA" id="ARBA00005466"/>
    </source>
</evidence>
<sequence length="493" mass="52474">MEMHANDASKCSALTTALGTKMFLPGSAEYGSSLASYYSLDNSNATPLCIVSPETAEDVSATIRTLTDTATGLSLSSPETEEPFCPFAIRSGGHMTSASNIDGGVTIDLRALNSISVSEDRSLASIGVGATWDAVYAHLDPLGLSVNGGRAAGVGVGGLSLGGGISYTSPRYGFTCDSVVNYQIVFANGTIADSKNDADLLLALRGAGAGNFGVVTRVDIAAFEQGPIWGGMTYHPTRTAADQIEAFDRLASADEYDEHASQILTFAHSALLGGMLPVTLIVNEMQYTKAESRPAVFEPVMNLSRFYSTMRLAGMADFAKEGGGAQPKGLCQISTVLTYESNIAILNATYSLWQDSLADIKGIAGITWSLSLEPLPSAIYKKGAVNNALGLGDRTAPLVVVLLTASFKYATDKPAVEAASRKLMSAIEEEARRQGVFDPWVYLGYATPWQDPIASYGEESLKRLREVQRRVDPHGMFRRQVPGGFKIRHDTES</sequence>
<dbReference type="InterPro" id="IPR016169">
    <property type="entry name" value="FAD-bd_PCMH_sub2"/>
</dbReference>
<evidence type="ECO:0000313" key="6">
    <source>
        <dbReference type="EMBL" id="KAK8008214.1"/>
    </source>
</evidence>
<dbReference type="EMBL" id="JAQQWI010000016">
    <property type="protein sequence ID" value="KAK8008214.1"/>
    <property type="molecule type" value="Genomic_DNA"/>
</dbReference>
<evidence type="ECO:0000256" key="4">
    <source>
        <dbReference type="ARBA" id="ARBA00023002"/>
    </source>
</evidence>
<dbReference type="InterPro" id="IPR050416">
    <property type="entry name" value="FAD-linked_Oxidoreductase"/>
</dbReference>
<dbReference type="Pfam" id="PF01565">
    <property type="entry name" value="FAD_binding_4"/>
    <property type="match status" value="1"/>
</dbReference>
<dbReference type="InterPro" id="IPR016166">
    <property type="entry name" value="FAD-bd_PCMH"/>
</dbReference>
<dbReference type="InterPro" id="IPR036318">
    <property type="entry name" value="FAD-bd_PCMH-like_sf"/>
</dbReference>
<protein>
    <submittedName>
        <fullName evidence="6">Oxidoreductase</fullName>
    </submittedName>
</protein>
<organism evidence="6 7">
    <name type="scientific">Apiospora marii</name>
    <dbReference type="NCBI Taxonomy" id="335849"/>
    <lineage>
        <taxon>Eukaryota</taxon>
        <taxon>Fungi</taxon>
        <taxon>Dikarya</taxon>
        <taxon>Ascomycota</taxon>
        <taxon>Pezizomycotina</taxon>
        <taxon>Sordariomycetes</taxon>
        <taxon>Xylariomycetidae</taxon>
        <taxon>Amphisphaeriales</taxon>
        <taxon>Apiosporaceae</taxon>
        <taxon>Apiospora</taxon>
    </lineage>
</organism>
<dbReference type="PROSITE" id="PS51387">
    <property type="entry name" value="FAD_PCMH"/>
    <property type="match status" value="1"/>
</dbReference>
<keyword evidence="3" id="KW-0274">FAD</keyword>
<evidence type="ECO:0000313" key="7">
    <source>
        <dbReference type="Proteomes" id="UP001396898"/>
    </source>
</evidence>
<keyword evidence="7" id="KW-1185">Reference proteome</keyword>
<evidence type="ECO:0000256" key="2">
    <source>
        <dbReference type="ARBA" id="ARBA00022630"/>
    </source>
</evidence>
<comment type="caution">
    <text evidence="6">The sequence shown here is derived from an EMBL/GenBank/DDBJ whole genome shotgun (WGS) entry which is preliminary data.</text>
</comment>
<feature type="domain" description="FAD-binding PCMH-type" evidence="5">
    <location>
        <begin position="43"/>
        <end position="225"/>
    </location>
</feature>
<dbReference type="PANTHER" id="PTHR42973">
    <property type="entry name" value="BINDING OXIDOREDUCTASE, PUTATIVE (AFU_ORTHOLOGUE AFUA_1G17690)-RELATED"/>
    <property type="match status" value="1"/>
</dbReference>
<comment type="similarity">
    <text evidence="1">Belongs to the oxygen-dependent FAD-linked oxidoreductase family.</text>
</comment>
<dbReference type="SUPFAM" id="SSF56176">
    <property type="entry name" value="FAD-binding/transporter-associated domain-like"/>
    <property type="match status" value="1"/>
</dbReference>
<dbReference type="Gene3D" id="3.30.465.10">
    <property type="match status" value="1"/>
</dbReference>
<dbReference type="InterPro" id="IPR006094">
    <property type="entry name" value="Oxid_FAD_bind_N"/>
</dbReference>
<reference evidence="6 7" key="1">
    <citation type="submission" date="2023-01" db="EMBL/GenBank/DDBJ databases">
        <title>Analysis of 21 Apiospora genomes using comparative genomics revels a genus with tremendous synthesis potential of carbohydrate active enzymes and secondary metabolites.</title>
        <authorList>
            <person name="Sorensen T."/>
        </authorList>
    </citation>
    <scope>NUCLEOTIDE SEQUENCE [LARGE SCALE GENOMIC DNA]</scope>
    <source>
        <strain evidence="6 7">CBS 20057</strain>
    </source>
</reference>
<name>A0ABR1RCC2_9PEZI</name>
<keyword evidence="2" id="KW-0285">Flavoprotein</keyword>
<proteinExistence type="inferred from homology"/>
<dbReference type="PANTHER" id="PTHR42973:SF22">
    <property type="entry name" value="FAD-BINDING PCMH-TYPE DOMAIN-CONTAINING PROTEIN-RELATED"/>
    <property type="match status" value="1"/>
</dbReference>
<evidence type="ECO:0000259" key="5">
    <source>
        <dbReference type="PROSITE" id="PS51387"/>
    </source>
</evidence>